<keyword evidence="1" id="KW-0472">Membrane</keyword>
<dbReference type="EMBL" id="CH940649">
    <property type="protein sequence ID" value="EDW64323.2"/>
    <property type="molecule type" value="Genomic_DNA"/>
</dbReference>
<evidence type="ECO:0000313" key="3">
    <source>
        <dbReference type="EMBL" id="EDW64323.2"/>
    </source>
</evidence>
<organism evidence="3 4">
    <name type="scientific">Drosophila virilis</name>
    <name type="common">Fruit fly</name>
    <dbReference type="NCBI Taxonomy" id="7244"/>
    <lineage>
        <taxon>Eukaryota</taxon>
        <taxon>Metazoa</taxon>
        <taxon>Ecdysozoa</taxon>
        <taxon>Arthropoda</taxon>
        <taxon>Hexapoda</taxon>
        <taxon>Insecta</taxon>
        <taxon>Pterygota</taxon>
        <taxon>Neoptera</taxon>
        <taxon>Endopterygota</taxon>
        <taxon>Diptera</taxon>
        <taxon>Brachycera</taxon>
        <taxon>Muscomorpha</taxon>
        <taxon>Ephydroidea</taxon>
        <taxon>Drosophilidae</taxon>
        <taxon>Drosophila</taxon>
    </lineage>
</organism>
<dbReference type="HOGENOM" id="CLU_102692_0_0_1"/>
<dbReference type="AlphaFoldDB" id="B4LV63"/>
<feature type="domain" description="MSP" evidence="2">
    <location>
        <begin position="23"/>
        <end position="141"/>
    </location>
</feature>
<dbReference type="Gene3D" id="2.60.40.10">
    <property type="entry name" value="Immunoglobulins"/>
    <property type="match status" value="1"/>
</dbReference>
<dbReference type="InterPro" id="IPR013783">
    <property type="entry name" value="Ig-like_fold"/>
</dbReference>
<reference evidence="3 4" key="1">
    <citation type="journal article" date="2007" name="Nature">
        <title>Evolution of genes and genomes on the Drosophila phylogeny.</title>
        <authorList>
            <consortium name="Drosophila 12 Genomes Consortium"/>
            <person name="Clark A.G."/>
            <person name="Eisen M.B."/>
            <person name="Smith D.R."/>
            <person name="Bergman C.M."/>
            <person name="Oliver B."/>
            <person name="Markow T.A."/>
            <person name="Kaufman T.C."/>
            <person name="Kellis M."/>
            <person name="Gelbart W."/>
            <person name="Iyer V.N."/>
            <person name="Pollard D.A."/>
            <person name="Sackton T.B."/>
            <person name="Larracuente A.M."/>
            <person name="Singh N.D."/>
            <person name="Abad J.P."/>
            <person name="Abt D.N."/>
            <person name="Adryan B."/>
            <person name="Aguade M."/>
            <person name="Akashi H."/>
            <person name="Anderson W.W."/>
            <person name="Aquadro C.F."/>
            <person name="Ardell D.H."/>
            <person name="Arguello R."/>
            <person name="Artieri C.G."/>
            <person name="Barbash D.A."/>
            <person name="Barker D."/>
            <person name="Barsanti P."/>
            <person name="Batterham P."/>
            <person name="Batzoglou S."/>
            <person name="Begun D."/>
            <person name="Bhutkar A."/>
            <person name="Blanco E."/>
            <person name="Bosak S.A."/>
            <person name="Bradley R.K."/>
            <person name="Brand A.D."/>
            <person name="Brent M.R."/>
            <person name="Brooks A.N."/>
            <person name="Brown R.H."/>
            <person name="Butlin R.K."/>
            <person name="Caggese C."/>
            <person name="Calvi B.R."/>
            <person name="Bernardo de Carvalho A."/>
            <person name="Caspi A."/>
            <person name="Castrezana S."/>
            <person name="Celniker S.E."/>
            <person name="Chang J.L."/>
            <person name="Chapple C."/>
            <person name="Chatterji S."/>
            <person name="Chinwalla A."/>
            <person name="Civetta A."/>
            <person name="Clifton S.W."/>
            <person name="Comeron J.M."/>
            <person name="Costello J.C."/>
            <person name="Coyne J.A."/>
            <person name="Daub J."/>
            <person name="David R.G."/>
            <person name="Delcher A.L."/>
            <person name="Delehaunty K."/>
            <person name="Do C.B."/>
            <person name="Ebling H."/>
            <person name="Edwards K."/>
            <person name="Eickbush T."/>
            <person name="Evans J.D."/>
            <person name="Filipski A."/>
            <person name="Findeiss S."/>
            <person name="Freyhult E."/>
            <person name="Fulton L."/>
            <person name="Fulton R."/>
            <person name="Garcia A.C."/>
            <person name="Gardiner A."/>
            <person name="Garfield D.A."/>
            <person name="Garvin B.E."/>
            <person name="Gibson G."/>
            <person name="Gilbert D."/>
            <person name="Gnerre S."/>
            <person name="Godfrey J."/>
            <person name="Good R."/>
            <person name="Gotea V."/>
            <person name="Gravely B."/>
            <person name="Greenberg A.J."/>
            <person name="Griffiths-Jones S."/>
            <person name="Gross S."/>
            <person name="Guigo R."/>
            <person name="Gustafson E.A."/>
            <person name="Haerty W."/>
            <person name="Hahn M.W."/>
            <person name="Halligan D.L."/>
            <person name="Halpern A.L."/>
            <person name="Halter G.M."/>
            <person name="Han M.V."/>
            <person name="Heger A."/>
            <person name="Hillier L."/>
            <person name="Hinrichs A.S."/>
            <person name="Holmes I."/>
            <person name="Hoskins R.A."/>
            <person name="Hubisz M.J."/>
            <person name="Hultmark D."/>
            <person name="Huntley M.A."/>
            <person name="Jaffe D.B."/>
            <person name="Jagadeeshan S."/>
            <person name="Jeck W.R."/>
            <person name="Johnson J."/>
            <person name="Jones C.D."/>
            <person name="Jordan W.C."/>
            <person name="Karpen G.H."/>
            <person name="Kataoka E."/>
            <person name="Keightley P.D."/>
            <person name="Kheradpour P."/>
            <person name="Kirkness E.F."/>
            <person name="Koerich L.B."/>
            <person name="Kristiansen K."/>
            <person name="Kudrna D."/>
            <person name="Kulathinal R.J."/>
            <person name="Kumar S."/>
            <person name="Kwok R."/>
            <person name="Lander E."/>
            <person name="Langley C.H."/>
            <person name="Lapoint R."/>
            <person name="Lazzaro B.P."/>
            <person name="Lee S.J."/>
            <person name="Levesque L."/>
            <person name="Li R."/>
            <person name="Lin C.F."/>
            <person name="Lin M.F."/>
            <person name="Lindblad-Toh K."/>
            <person name="Llopart A."/>
            <person name="Long M."/>
            <person name="Low L."/>
            <person name="Lozovsky E."/>
            <person name="Lu J."/>
            <person name="Luo M."/>
            <person name="Machado C.A."/>
            <person name="Makalowski W."/>
            <person name="Marzo M."/>
            <person name="Matsuda M."/>
            <person name="Matzkin L."/>
            <person name="McAllister B."/>
            <person name="McBride C.S."/>
            <person name="McKernan B."/>
            <person name="McKernan K."/>
            <person name="Mendez-Lago M."/>
            <person name="Minx P."/>
            <person name="Mollenhauer M.U."/>
            <person name="Montooth K."/>
            <person name="Mount S.M."/>
            <person name="Mu X."/>
            <person name="Myers E."/>
            <person name="Negre B."/>
            <person name="Newfeld S."/>
            <person name="Nielsen R."/>
            <person name="Noor M.A."/>
            <person name="O'Grady P."/>
            <person name="Pachter L."/>
            <person name="Papaceit M."/>
            <person name="Parisi M.J."/>
            <person name="Parisi M."/>
            <person name="Parts L."/>
            <person name="Pedersen J.S."/>
            <person name="Pesole G."/>
            <person name="Phillippy A.M."/>
            <person name="Ponting C.P."/>
            <person name="Pop M."/>
            <person name="Porcelli D."/>
            <person name="Powell J.R."/>
            <person name="Prohaska S."/>
            <person name="Pruitt K."/>
            <person name="Puig M."/>
            <person name="Quesneville H."/>
            <person name="Ram K.R."/>
            <person name="Rand D."/>
            <person name="Rasmussen M.D."/>
            <person name="Reed L.K."/>
            <person name="Reenan R."/>
            <person name="Reily A."/>
            <person name="Remington K.A."/>
            <person name="Rieger T.T."/>
            <person name="Ritchie M.G."/>
            <person name="Robin C."/>
            <person name="Rogers Y.H."/>
            <person name="Rohde C."/>
            <person name="Rozas J."/>
            <person name="Rubenfield M.J."/>
            <person name="Ruiz A."/>
            <person name="Russo S."/>
            <person name="Salzberg S.L."/>
            <person name="Sanchez-Gracia A."/>
            <person name="Saranga D.J."/>
            <person name="Sato H."/>
            <person name="Schaeffer S.W."/>
            <person name="Schatz M.C."/>
            <person name="Schlenke T."/>
            <person name="Schwartz R."/>
            <person name="Segarra C."/>
            <person name="Singh R.S."/>
            <person name="Sirot L."/>
            <person name="Sirota M."/>
            <person name="Sisneros N.B."/>
            <person name="Smith C.D."/>
            <person name="Smith T.F."/>
            <person name="Spieth J."/>
            <person name="Stage D.E."/>
            <person name="Stark A."/>
            <person name="Stephan W."/>
            <person name="Strausberg R.L."/>
            <person name="Strempel S."/>
            <person name="Sturgill D."/>
            <person name="Sutton G."/>
            <person name="Sutton G.G."/>
            <person name="Tao W."/>
            <person name="Teichmann S."/>
            <person name="Tobari Y.N."/>
            <person name="Tomimura Y."/>
            <person name="Tsolas J.M."/>
            <person name="Valente V.L."/>
            <person name="Venter E."/>
            <person name="Venter J.C."/>
            <person name="Vicario S."/>
            <person name="Vieira F.G."/>
            <person name="Vilella A.J."/>
            <person name="Villasante A."/>
            <person name="Walenz B."/>
            <person name="Wang J."/>
            <person name="Wasserman M."/>
            <person name="Watts T."/>
            <person name="Wilson D."/>
            <person name="Wilson R.K."/>
            <person name="Wing R.A."/>
            <person name="Wolfner M.F."/>
            <person name="Wong A."/>
            <person name="Wong G.K."/>
            <person name="Wu C.I."/>
            <person name="Wu G."/>
            <person name="Yamamoto D."/>
            <person name="Yang H.P."/>
            <person name="Yang S.P."/>
            <person name="Yorke J.A."/>
            <person name="Yoshida K."/>
            <person name="Zdobnov E."/>
            <person name="Zhang P."/>
            <person name="Zhang Y."/>
            <person name="Zimin A.V."/>
            <person name="Baldwin J."/>
            <person name="Abdouelleil A."/>
            <person name="Abdulkadir J."/>
            <person name="Abebe A."/>
            <person name="Abera B."/>
            <person name="Abreu J."/>
            <person name="Acer S.C."/>
            <person name="Aftuck L."/>
            <person name="Alexander A."/>
            <person name="An P."/>
            <person name="Anderson E."/>
            <person name="Anderson S."/>
            <person name="Arachi H."/>
            <person name="Azer M."/>
            <person name="Bachantsang P."/>
            <person name="Barry A."/>
            <person name="Bayul T."/>
            <person name="Berlin A."/>
            <person name="Bessette D."/>
            <person name="Bloom T."/>
            <person name="Blye J."/>
            <person name="Boguslavskiy L."/>
            <person name="Bonnet C."/>
            <person name="Boukhgalter B."/>
            <person name="Bourzgui I."/>
            <person name="Brown A."/>
            <person name="Cahill P."/>
            <person name="Channer S."/>
            <person name="Cheshatsang Y."/>
            <person name="Chuda L."/>
            <person name="Citroen M."/>
            <person name="Collymore A."/>
            <person name="Cooke P."/>
            <person name="Costello M."/>
            <person name="D'Aco K."/>
            <person name="Daza R."/>
            <person name="De Haan G."/>
            <person name="DeGray S."/>
            <person name="DeMaso C."/>
            <person name="Dhargay N."/>
            <person name="Dooley K."/>
            <person name="Dooley E."/>
            <person name="Doricent M."/>
            <person name="Dorje P."/>
            <person name="Dorjee K."/>
            <person name="Dupes A."/>
            <person name="Elong R."/>
            <person name="Falk J."/>
            <person name="Farina A."/>
            <person name="Faro S."/>
            <person name="Ferguson D."/>
            <person name="Fisher S."/>
            <person name="Foley C.D."/>
            <person name="Franke A."/>
            <person name="Friedrich D."/>
            <person name="Gadbois L."/>
            <person name="Gearin G."/>
            <person name="Gearin C.R."/>
            <person name="Giannoukos G."/>
            <person name="Goode T."/>
            <person name="Graham J."/>
            <person name="Grandbois E."/>
            <person name="Grewal S."/>
            <person name="Gyaltsen K."/>
            <person name="Hafez N."/>
            <person name="Hagos B."/>
            <person name="Hall J."/>
            <person name="Henson C."/>
            <person name="Hollinger A."/>
            <person name="Honan T."/>
            <person name="Huard M.D."/>
            <person name="Hughes L."/>
            <person name="Hurhula B."/>
            <person name="Husby M.E."/>
            <person name="Kamat A."/>
            <person name="Kanga B."/>
            <person name="Kashin S."/>
            <person name="Khazanovich D."/>
            <person name="Kisner P."/>
            <person name="Lance K."/>
            <person name="Lara M."/>
            <person name="Lee W."/>
            <person name="Lennon N."/>
            <person name="Letendre F."/>
            <person name="LeVine R."/>
            <person name="Lipovsky A."/>
            <person name="Liu X."/>
            <person name="Liu J."/>
            <person name="Liu S."/>
            <person name="Lokyitsang T."/>
            <person name="Lokyitsang Y."/>
            <person name="Lubonja R."/>
            <person name="Lui A."/>
            <person name="MacDonald P."/>
            <person name="Magnisalis V."/>
            <person name="Maru K."/>
            <person name="Matthews C."/>
            <person name="McCusker W."/>
            <person name="McDonough S."/>
            <person name="Mehta T."/>
            <person name="Meldrim J."/>
            <person name="Meneus L."/>
            <person name="Mihai O."/>
            <person name="Mihalev A."/>
            <person name="Mihova T."/>
            <person name="Mittelman R."/>
            <person name="Mlenga V."/>
            <person name="Montmayeur A."/>
            <person name="Mulrain L."/>
            <person name="Navidi A."/>
            <person name="Naylor J."/>
            <person name="Negash T."/>
            <person name="Nguyen T."/>
            <person name="Nguyen N."/>
            <person name="Nicol R."/>
            <person name="Norbu C."/>
            <person name="Norbu N."/>
            <person name="Novod N."/>
            <person name="O'Neill B."/>
            <person name="Osman S."/>
            <person name="Markiewicz E."/>
            <person name="Oyono O.L."/>
            <person name="Patti C."/>
            <person name="Phunkhang P."/>
            <person name="Pierre F."/>
            <person name="Priest M."/>
            <person name="Raghuraman S."/>
            <person name="Rege F."/>
            <person name="Reyes R."/>
            <person name="Rise C."/>
            <person name="Rogov P."/>
            <person name="Ross K."/>
            <person name="Ryan E."/>
            <person name="Settipalli S."/>
            <person name="Shea T."/>
            <person name="Sherpa N."/>
            <person name="Shi L."/>
            <person name="Shih D."/>
            <person name="Sparrow T."/>
            <person name="Spaulding J."/>
            <person name="Stalker J."/>
            <person name="Stange-Thomann N."/>
            <person name="Stavropoulos S."/>
            <person name="Stone C."/>
            <person name="Strader C."/>
            <person name="Tesfaye S."/>
            <person name="Thomson T."/>
            <person name="Thoulutsang Y."/>
            <person name="Thoulutsang D."/>
            <person name="Topham K."/>
            <person name="Topping I."/>
            <person name="Tsamla T."/>
            <person name="Vassiliev H."/>
            <person name="Vo A."/>
            <person name="Wangchuk T."/>
            <person name="Wangdi T."/>
            <person name="Weiand M."/>
            <person name="Wilkinson J."/>
            <person name="Wilson A."/>
            <person name="Yadav S."/>
            <person name="Young G."/>
            <person name="Yu Q."/>
            <person name="Zembek L."/>
            <person name="Zhong D."/>
            <person name="Zimmer A."/>
            <person name="Zwirko Z."/>
            <person name="Jaffe D.B."/>
            <person name="Alvarez P."/>
            <person name="Brockman W."/>
            <person name="Butler J."/>
            <person name="Chin C."/>
            <person name="Gnerre S."/>
            <person name="Grabherr M."/>
            <person name="Kleber M."/>
            <person name="Mauceli E."/>
            <person name="MacCallum I."/>
        </authorList>
    </citation>
    <scope>NUCLEOTIDE SEQUENCE [LARGE SCALE GENOMIC DNA]</scope>
    <source>
        <strain evidence="4">Tucson 15010-1051.87</strain>
    </source>
</reference>
<dbReference type="eggNOG" id="ENOG502TKQZ">
    <property type="taxonomic scope" value="Eukaryota"/>
</dbReference>
<keyword evidence="1" id="KW-1133">Transmembrane helix</keyword>
<name>B4LV63_DROVI</name>
<sequence>MNSIIKLNMFNIKLSVKMAGNDVLIISPTNVKFQAPFPHLQKRQLSLLNLGAQPMVYLIDVANEALFQVFPSSGKVAAFDTTELSILMQPAARDQPDCNLTVKYKVKSFPAEPSKELDSAEDWTHAQTTVVSIALENFVENEKELLNMFGLDGNAKTLIKLMEEQYQPLCSKCSLKRIHRPPKKRSWFSRMSWPLLLFLLSVMVYFGWEWLGLINLSSEMVY</sequence>
<protein>
    <recommendedName>
        <fullName evidence="2">MSP domain-containing protein</fullName>
    </recommendedName>
</protein>
<evidence type="ECO:0000259" key="2">
    <source>
        <dbReference type="PROSITE" id="PS50202"/>
    </source>
</evidence>
<dbReference type="PROSITE" id="PS50202">
    <property type="entry name" value="MSP"/>
    <property type="match status" value="1"/>
</dbReference>
<accession>B4LV63</accession>
<evidence type="ECO:0000313" key="4">
    <source>
        <dbReference type="Proteomes" id="UP000008792"/>
    </source>
</evidence>
<dbReference type="InterPro" id="IPR000535">
    <property type="entry name" value="MSP_dom"/>
</dbReference>
<keyword evidence="1" id="KW-0812">Transmembrane</keyword>
<dbReference type="Proteomes" id="UP000008792">
    <property type="component" value="Unassembled WGS sequence"/>
</dbReference>
<feature type="transmembrane region" description="Helical" evidence="1">
    <location>
        <begin position="187"/>
        <end position="208"/>
    </location>
</feature>
<dbReference type="InterPro" id="IPR008962">
    <property type="entry name" value="PapD-like_sf"/>
</dbReference>
<dbReference type="SMR" id="B4LV63"/>
<dbReference type="KEGG" id="dvi:6628607"/>
<dbReference type="InParanoid" id="B4LV63"/>
<dbReference type="SUPFAM" id="SSF49354">
    <property type="entry name" value="PapD-like"/>
    <property type="match status" value="1"/>
</dbReference>
<dbReference type="OrthoDB" id="7861108at2759"/>
<keyword evidence="4" id="KW-1185">Reference proteome</keyword>
<evidence type="ECO:0000256" key="1">
    <source>
        <dbReference type="SAM" id="Phobius"/>
    </source>
</evidence>
<dbReference type="Pfam" id="PF00635">
    <property type="entry name" value="Motile_Sperm"/>
    <property type="match status" value="1"/>
</dbReference>
<gene>
    <name evidence="3" type="primary">Dvir\GJ17408</name>
    <name evidence="3" type="ORF">Dvir_GJ17408</name>
</gene>
<proteinExistence type="predicted"/>